<evidence type="ECO:0000256" key="6">
    <source>
        <dbReference type="SAM" id="MobiDB-lite"/>
    </source>
</evidence>
<evidence type="ECO:0000256" key="3">
    <source>
        <dbReference type="ARBA" id="ARBA00022692"/>
    </source>
</evidence>
<dbReference type="GO" id="GO:0016020">
    <property type="term" value="C:membrane"/>
    <property type="evidence" value="ECO:0007669"/>
    <property type="project" value="UniProtKB-SubCell"/>
</dbReference>
<name>A0A6A2X7K3_HIBSY</name>
<dbReference type="EMBL" id="VEPZ02001787">
    <property type="protein sequence ID" value="KAE8654369.1"/>
    <property type="molecule type" value="Genomic_DNA"/>
</dbReference>
<keyword evidence="5 7" id="KW-0472">Membrane</keyword>
<feature type="transmembrane region" description="Helical" evidence="7">
    <location>
        <begin position="182"/>
        <end position="202"/>
    </location>
</feature>
<gene>
    <name evidence="9" type="ORF">F3Y22_tig00117048pilonHSYRG00100</name>
</gene>
<dbReference type="Proteomes" id="UP000436088">
    <property type="component" value="Unassembled WGS sequence"/>
</dbReference>
<dbReference type="InterPro" id="IPR030184">
    <property type="entry name" value="WAT1-related"/>
</dbReference>
<dbReference type="GO" id="GO:0022857">
    <property type="term" value="F:transmembrane transporter activity"/>
    <property type="evidence" value="ECO:0007669"/>
    <property type="project" value="InterPro"/>
</dbReference>
<proteinExistence type="inferred from homology"/>
<feature type="transmembrane region" description="Helical" evidence="7">
    <location>
        <begin position="449"/>
        <end position="469"/>
    </location>
</feature>
<feature type="region of interest" description="Disordered" evidence="6">
    <location>
        <begin position="484"/>
        <end position="510"/>
    </location>
</feature>
<comment type="similarity">
    <text evidence="2">Belongs to the drug/metabolite transporter (DMT) superfamily. Plant drug/metabolite exporter (P-DME) (TC 2.A.7.4) family.</text>
</comment>
<evidence type="ECO:0000256" key="1">
    <source>
        <dbReference type="ARBA" id="ARBA00004141"/>
    </source>
</evidence>
<organism evidence="9 10">
    <name type="scientific">Hibiscus syriacus</name>
    <name type="common">Rose of Sharon</name>
    <dbReference type="NCBI Taxonomy" id="106335"/>
    <lineage>
        <taxon>Eukaryota</taxon>
        <taxon>Viridiplantae</taxon>
        <taxon>Streptophyta</taxon>
        <taxon>Embryophyta</taxon>
        <taxon>Tracheophyta</taxon>
        <taxon>Spermatophyta</taxon>
        <taxon>Magnoliopsida</taxon>
        <taxon>eudicotyledons</taxon>
        <taxon>Gunneridae</taxon>
        <taxon>Pentapetalae</taxon>
        <taxon>rosids</taxon>
        <taxon>malvids</taxon>
        <taxon>Malvales</taxon>
        <taxon>Malvaceae</taxon>
        <taxon>Malvoideae</taxon>
        <taxon>Hibiscus</taxon>
    </lineage>
</organism>
<sequence length="517" mass="57771">MCSYHNGNRLHLPHDPDLLRSFLFILKNEDDSKLPDSSQPVLDGTDKKGGALAEVDRAMDNGTTYGLPEFSVKWLDLINENDIAGFATTSKPFNSNQSFNAQGDTAGYNGANSDFSAVSAMWLKQANENKIADHGNPLKASDINQISGAPYQNHTFPEDNEADGSQKQRMAHQAYQLEKQKYLKFFIFLFAYAIMVPLALIFERKSLEKINGKIVFQSFLLWIIRSLVYTSATFVAAMINLAPACTFILAICFKYISYTSRFPDGETGNKNKSRAGKSVWDINRNRWSNVVHILQRYRDTHLVDTFKPFEASPTDEKSGNITVVTRHQQVRSRCIFWSFELRFILFVVDHTGQNECKIPLPLFKHCFDVCNGRNARSCDALCTVFSMMSANFGHVEDAVLQGILGSALLVFLVSCAVRLMGPLYASIFNPLGLVFVAVLGSLLLDEELYLGSIIGGLMIVCGVYVVLWGKAKEMKQKTQLVPVPTVDSHEATEEDKQSEIKETDEEDIEAPHAIVLA</sequence>
<dbReference type="InterPro" id="IPR037185">
    <property type="entry name" value="EmrE-like"/>
</dbReference>
<reference evidence="9" key="1">
    <citation type="submission" date="2019-09" db="EMBL/GenBank/DDBJ databases">
        <title>Draft genome information of white flower Hibiscus syriacus.</title>
        <authorList>
            <person name="Kim Y.-M."/>
        </authorList>
    </citation>
    <scope>NUCLEOTIDE SEQUENCE [LARGE SCALE GENOMIC DNA]</scope>
    <source>
        <strain evidence="9">YM2019G1</strain>
    </source>
</reference>
<evidence type="ECO:0000256" key="2">
    <source>
        <dbReference type="ARBA" id="ARBA00007635"/>
    </source>
</evidence>
<evidence type="ECO:0000259" key="8">
    <source>
        <dbReference type="Pfam" id="PF00892"/>
    </source>
</evidence>
<protein>
    <submittedName>
        <fullName evidence="9">Sequence-specific DNA binding transcription factor</fullName>
    </submittedName>
</protein>
<comment type="subcellular location">
    <subcellularLocation>
        <location evidence="1">Membrane</location>
        <topology evidence="1">Multi-pass membrane protein</topology>
    </subcellularLocation>
</comment>
<comment type="caution">
    <text evidence="9">The sequence shown here is derived from an EMBL/GenBank/DDBJ whole genome shotgun (WGS) entry which is preliminary data.</text>
</comment>
<feature type="transmembrane region" description="Helical" evidence="7">
    <location>
        <begin position="238"/>
        <end position="256"/>
    </location>
</feature>
<dbReference type="AlphaFoldDB" id="A0A6A2X7K3"/>
<feature type="domain" description="EamA" evidence="8">
    <location>
        <begin position="399"/>
        <end position="467"/>
    </location>
</feature>
<evidence type="ECO:0000256" key="5">
    <source>
        <dbReference type="ARBA" id="ARBA00023136"/>
    </source>
</evidence>
<evidence type="ECO:0000256" key="4">
    <source>
        <dbReference type="ARBA" id="ARBA00022989"/>
    </source>
</evidence>
<evidence type="ECO:0000313" key="9">
    <source>
        <dbReference type="EMBL" id="KAE8654369.1"/>
    </source>
</evidence>
<feature type="transmembrane region" description="Helical" evidence="7">
    <location>
        <begin position="424"/>
        <end position="443"/>
    </location>
</feature>
<feature type="compositionally biased region" description="Basic and acidic residues" evidence="6">
    <location>
        <begin position="487"/>
        <end position="501"/>
    </location>
</feature>
<dbReference type="InterPro" id="IPR000620">
    <property type="entry name" value="EamA_dom"/>
</dbReference>
<keyword evidence="10" id="KW-1185">Reference proteome</keyword>
<keyword evidence="3 7" id="KW-0812">Transmembrane</keyword>
<evidence type="ECO:0000313" key="10">
    <source>
        <dbReference type="Proteomes" id="UP000436088"/>
    </source>
</evidence>
<keyword evidence="4 7" id="KW-1133">Transmembrane helix</keyword>
<dbReference type="SUPFAM" id="SSF103481">
    <property type="entry name" value="Multidrug resistance efflux transporter EmrE"/>
    <property type="match status" value="1"/>
</dbReference>
<dbReference type="Pfam" id="PF00892">
    <property type="entry name" value="EamA"/>
    <property type="match status" value="1"/>
</dbReference>
<dbReference type="PANTHER" id="PTHR31218">
    <property type="entry name" value="WAT1-RELATED PROTEIN"/>
    <property type="match status" value="1"/>
</dbReference>
<evidence type="ECO:0000256" key="7">
    <source>
        <dbReference type="SAM" id="Phobius"/>
    </source>
</evidence>
<accession>A0A6A2X7K3</accession>